<evidence type="ECO:0000259" key="17">
    <source>
        <dbReference type="Pfam" id="PF08621"/>
    </source>
</evidence>
<feature type="transmembrane region" description="Helical" evidence="15">
    <location>
        <begin position="6"/>
        <end position="23"/>
    </location>
</feature>
<dbReference type="InterPro" id="IPR031361">
    <property type="entry name" value="Kre28"/>
</dbReference>
<dbReference type="GO" id="GO:0016020">
    <property type="term" value="C:membrane"/>
    <property type="evidence" value="ECO:0007669"/>
    <property type="project" value="UniProtKB-SubCell"/>
</dbReference>
<name>A0A9P6WCY0_MAUEX</name>
<keyword evidence="9" id="KW-0175">Coiled coil</keyword>
<accession>A0A9P6WCY0</accession>
<dbReference type="AlphaFoldDB" id="A0A9P6WCY0"/>
<evidence type="ECO:0000256" key="6">
    <source>
        <dbReference type="ARBA" id="ARBA00022692"/>
    </source>
</evidence>
<comment type="similarity">
    <text evidence="4">Belongs to the RPAP1 family.</text>
</comment>
<evidence type="ECO:0000256" key="8">
    <source>
        <dbReference type="ARBA" id="ARBA00022989"/>
    </source>
</evidence>
<dbReference type="GO" id="GO:0005634">
    <property type="term" value="C:nucleus"/>
    <property type="evidence" value="ECO:0007669"/>
    <property type="project" value="UniProtKB-SubCell"/>
</dbReference>
<evidence type="ECO:0000256" key="12">
    <source>
        <dbReference type="ARBA" id="ARBA00023328"/>
    </source>
</evidence>
<proteinExistence type="inferred from homology"/>
<dbReference type="Pfam" id="PF17097">
    <property type="entry name" value="Kre28"/>
    <property type="match status" value="1"/>
</dbReference>
<comment type="caution">
    <text evidence="18">The sequence shown here is derived from an EMBL/GenBank/DDBJ whole genome shotgun (WGS) entry which is preliminary data.</text>
</comment>
<evidence type="ECO:0000256" key="10">
    <source>
        <dbReference type="ARBA" id="ARBA00023136"/>
    </source>
</evidence>
<dbReference type="InterPro" id="IPR000612">
    <property type="entry name" value="PMP3"/>
</dbReference>
<evidence type="ECO:0000256" key="15">
    <source>
        <dbReference type="SAM" id="Phobius"/>
    </source>
</evidence>
<dbReference type="PANTHER" id="PTHR21483:SF18">
    <property type="entry name" value="RNA POLYMERASE II-ASSOCIATED PROTEIN 1"/>
    <property type="match status" value="1"/>
</dbReference>
<feature type="domain" description="RPAP1 C-terminal" evidence="16">
    <location>
        <begin position="360"/>
        <end position="427"/>
    </location>
</feature>
<feature type="compositionally biased region" description="Basic and acidic residues" evidence="14">
    <location>
        <begin position="133"/>
        <end position="151"/>
    </location>
</feature>
<comment type="subcellular location">
    <subcellularLocation>
        <location evidence="1">Membrane</location>
    </subcellularLocation>
    <subcellularLocation>
        <location evidence="13">Nucleus</location>
    </subcellularLocation>
    <subcellularLocation>
        <location evidence="13">Chromosome</location>
        <location evidence="13">Centromere</location>
        <location evidence="13">Kinetochore</location>
    </subcellularLocation>
</comment>
<dbReference type="Pfam" id="PF08620">
    <property type="entry name" value="RPAP1_C"/>
    <property type="match status" value="1"/>
</dbReference>
<evidence type="ECO:0000259" key="16">
    <source>
        <dbReference type="Pfam" id="PF08620"/>
    </source>
</evidence>
<dbReference type="GO" id="GO:0006366">
    <property type="term" value="P:transcription by RNA polymerase II"/>
    <property type="evidence" value="ECO:0007669"/>
    <property type="project" value="InterPro"/>
</dbReference>
<keyword evidence="10 15" id="KW-0472">Membrane</keyword>
<evidence type="ECO:0000256" key="7">
    <source>
        <dbReference type="ARBA" id="ARBA00022838"/>
    </source>
</evidence>
<feature type="transmembrane region" description="Helical" evidence="15">
    <location>
        <begin position="30"/>
        <end position="52"/>
    </location>
</feature>
<dbReference type="PANTHER" id="PTHR21483">
    <property type="entry name" value="RNA POLYMERASE II-ASSOCIATED PROTEIN 1"/>
    <property type="match status" value="1"/>
</dbReference>
<dbReference type="Pfam" id="PF08621">
    <property type="entry name" value="RPAP1_N"/>
    <property type="match status" value="1"/>
</dbReference>
<dbReference type="Proteomes" id="UP000750334">
    <property type="component" value="Unassembled WGS sequence"/>
</dbReference>
<dbReference type="InterPro" id="IPR013930">
    <property type="entry name" value="RPAP1_N"/>
</dbReference>
<dbReference type="InterPro" id="IPR039913">
    <property type="entry name" value="RPAP1/Rba50"/>
</dbReference>
<dbReference type="PROSITE" id="PS01309">
    <property type="entry name" value="UPF0057"/>
    <property type="match status" value="1"/>
</dbReference>
<evidence type="ECO:0000256" key="2">
    <source>
        <dbReference type="ARBA" id="ARBA00006965"/>
    </source>
</evidence>
<feature type="region of interest" description="Disordered" evidence="14">
    <location>
        <begin position="129"/>
        <end position="151"/>
    </location>
</feature>
<dbReference type="InterPro" id="IPR013929">
    <property type="entry name" value="RPAP1_C"/>
</dbReference>
<comment type="similarity">
    <text evidence="3">Belongs to the UPF0057 (PMP3) family.</text>
</comment>
<feature type="domain" description="RPAP1 N-terminal" evidence="17">
    <location>
        <begin position="150"/>
        <end position="194"/>
    </location>
</feature>
<evidence type="ECO:0000313" key="19">
    <source>
        <dbReference type="Proteomes" id="UP000750334"/>
    </source>
</evidence>
<evidence type="ECO:0000256" key="13">
    <source>
        <dbReference type="RuleBase" id="RU362143"/>
    </source>
</evidence>
<evidence type="ECO:0000256" key="5">
    <source>
        <dbReference type="ARBA" id="ARBA00022454"/>
    </source>
</evidence>
<evidence type="ECO:0000256" key="4">
    <source>
        <dbReference type="ARBA" id="ARBA00009953"/>
    </source>
</evidence>
<keyword evidence="7 13" id="KW-0995">Kinetochore</keyword>
<evidence type="ECO:0000256" key="9">
    <source>
        <dbReference type="ARBA" id="ARBA00023054"/>
    </source>
</evidence>
<comment type="function">
    <text evidence="13">Acts as a component of the outer kinetochore KNL1 complex that facilitates microtubule-kinetochore interactions and the spindle assembly checkpoint. Kinetochores, consisting of a centromere-associated inner segment and a microtubule-contacting outer segment, play a crucial role in chromosome segregation by mediating the physical connection between centromeric DNA and spindle microtubules. The outer kinetochore is made up of the ten-subunit KMN network, comprising the MIS12, NDC80 and KNL1 complexes, and auxiliary microtubule-associated components; together they connect the outer kinetochore with the inner kinetochore, bind microtubules, and mediate interactions with mitotic checkpoint proteins that delay anaphase until chromosomes are bioriented on the spindle.</text>
</comment>
<keyword evidence="12 13" id="KW-0137">Centromere</keyword>
<keyword evidence="19" id="KW-1185">Reference proteome</keyword>
<sequence>MEFWDWLLVFVAVFVPPVAVLLKRGLSRDLLYNILLAMFGFFPGLIHALYIISTHQQTTISTRRKKNNHNHSIVRDEQEPLFHRTQRYGSMDLLGDIVEKDPYNDNDKVIPHNTVNGFPKLYKPKKISSWKQRLQDKKRQESQEKASEAESIHLDNLKKMNDMTEEEILKEQKELLNSLNPKLIQNLLKNINQRAERDGNPMFAEIEGASGTWVGGFNENLKNLPSLSNDQVNDSLDIVQPMKQLTVDSPPSSSEEEEDEKIAYPPLDDDDVAPLDYQMAQAIDHSTNEDLLKDVHFISPHNHNHTHDEETPLDINDPDFNEKLHQKYFPNLPKDIDKLKWMDPVTTTDPINSVIDSVADIRFDFNGNLVPPTREIDSTTISGLHHHSQDPQLAGYTLLELDHLSRSTYPSQRSIAIQTLGRILYKLGKQTYYQLIPEIDSQTYKEDGSIANVMNKIYSMFWDMLKEMGTINWLEFTSIEKNTRNISVRNYAIDALWLWKQGGGDFRIKENTETISTEERHHKRMNYINTEEYLEQINTLTAENDKISNENLIEQKKRFQDLNTDLLQSIQLLVSDYPELVSIIDKNTSSSNDDDGFIDFECLDDKIIDFNKIILSLRMIYLEQESLDNFLRYTISSTTKELPITSIEDPKLLAVEEEVNHLENEVIVTRQTELSDIKRMISEKSGMMFNDDCKIKELCIDTSEQIEECEKILEEIDTLQRAKREKGKRESQDKITKISKTYGKWQNIKRLESTNENLLRQIESCIKQKKSIGDGEVTERESISQSSIMIKYKAVNVLIKLLQKELLPRLYSNIQNIEIDSITNSITMQRIGTDTTETIRLQLDNLFALSQVEITILWGMQYI</sequence>
<keyword evidence="8 15" id="KW-1133">Transmembrane helix</keyword>
<protein>
    <recommendedName>
        <fullName evidence="13">Spindle pole body component KRE28</fullName>
    </recommendedName>
</protein>
<feature type="region of interest" description="Disordered" evidence="14">
    <location>
        <begin position="244"/>
        <end position="266"/>
    </location>
</feature>
<reference evidence="18 19" key="1">
    <citation type="submission" date="2020-11" db="EMBL/GenBank/DDBJ databases">
        <title>Kefir isolates.</title>
        <authorList>
            <person name="Marcisauskas S."/>
            <person name="Kim Y."/>
            <person name="Blasche S."/>
        </authorList>
    </citation>
    <scope>NUCLEOTIDE SEQUENCE [LARGE SCALE GENOMIC DNA]</scope>
    <source>
        <strain evidence="18 19">OG2</strain>
    </source>
</reference>
<dbReference type="OrthoDB" id="348201at2759"/>
<evidence type="ECO:0000256" key="14">
    <source>
        <dbReference type="SAM" id="MobiDB-lite"/>
    </source>
</evidence>
<evidence type="ECO:0000256" key="11">
    <source>
        <dbReference type="ARBA" id="ARBA00023242"/>
    </source>
</evidence>
<organism evidence="18 19">
    <name type="scientific">Maudiozyma exigua</name>
    <name type="common">Yeast</name>
    <name type="synonym">Kazachstania exigua</name>
    <dbReference type="NCBI Taxonomy" id="34358"/>
    <lineage>
        <taxon>Eukaryota</taxon>
        <taxon>Fungi</taxon>
        <taxon>Dikarya</taxon>
        <taxon>Ascomycota</taxon>
        <taxon>Saccharomycotina</taxon>
        <taxon>Saccharomycetes</taxon>
        <taxon>Saccharomycetales</taxon>
        <taxon>Saccharomycetaceae</taxon>
        <taxon>Maudiozyma</taxon>
    </lineage>
</organism>
<evidence type="ECO:0000313" key="18">
    <source>
        <dbReference type="EMBL" id="KAG0669584.1"/>
    </source>
</evidence>
<dbReference type="GO" id="GO:0000776">
    <property type="term" value="C:kinetochore"/>
    <property type="evidence" value="ECO:0007669"/>
    <property type="project" value="UniProtKB-KW"/>
</dbReference>
<keyword evidence="6 15" id="KW-0812">Transmembrane</keyword>
<evidence type="ECO:0000256" key="3">
    <source>
        <dbReference type="ARBA" id="ARBA00009530"/>
    </source>
</evidence>
<evidence type="ECO:0000256" key="1">
    <source>
        <dbReference type="ARBA" id="ARBA00004370"/>
    </source>
</evidence>
<dbReference type="Pfam" id="PF01679">
    <property type="entry name" value="Pmp3"/>
    <property type="match status" value="1"/>
</dbReference>
<comment type="similarity">
    <text evidence="2 13">Belongs to the KRE28 family.</text>
</comment>
<gene>
    <name evidence="13" type="primary">KRE28</name>
    <name evidence="18" type="ORF">C6P45_003574</name>
</gene>
<keyword evidence="11 13" id="KW-0539">Nucleus</keyword>
<dbReference type="EMBL" id="PUHR01000038">
    <property type="protein sequence ID" value="KAG0669584.1"/>
    <property type="molecule type" value="Genomic_DNA"/>
</dbReference>
<keyword evidence="5 13" id="KW-0158">Chromosome</keyword>